<evidence type="ECO:0000256" key="1">
    <source>
        <dbReference type="SAM" id="MobiDB-lite"/>
    </source>
</evidence>
<feature type="non-terminal residue" evidence="2">
    <location>
        <position position="174"/>
    </location>
</feature>
<feature type="compositionally biased region" description="Basic residues" evidence="1">
    <location>
        <begin position="134"/>
        <end position="145"/>
    </location>
</feature>
<evidence type="ECO:0000313" key="2">
    <source>
        <dbReference type="EMBL" id="OEL14214.1"/>
    </source>
</evidence>
<proteinExistence type="predicted"/>
<feature type="region of interest" description="Disordered" evidence="1">
    <location>
        <begin position="43"/>
        <end position="158"/>
    </location>
</feature>
<comment type="caution">
    <text evidence="2">The sequence shown here is derived from an EMBL/GenBank/DDBJ whole genome shotgun (WGS) entry which is preliminary data.</text>
</comment>
<organism evidence="2 3">
    <name type="scientific">Dichanthelium oligosanthes</name>
    <dbReference type="NCBI Taxonomy" id="888268"/>
    <lineage>
        <taxon>Eukaryota</taxon>
        <taxon>Viridiplantae</taxon>
        <taxon>Streptophyta</taxon>
        <taxon>Embryophyta</taxon>
        <taxon>Tracheophyta</taxon>
        <taxon>Spermatophyta</taxon>
        <taxon>Magnoliopsida</taxon>
        <taxon>Liliopsida</taxon>
        <taxon>Poales</taxon>
        <taxon>Poaceae</taxon>
        <taxon>PACMAD clade</taxon>
        <taxon>Panicoideae</taxon>
        <taxon>Panicodae</taxon>
        <taxon>Paniceae</taxon>
        <taxon>Dichantheliinae</taxon>
        <taxon>Dichanthelium</taxon>
    </lineage>
</organism>
<reference evidence="2 3" key="1">
    <citation type="submission" date="2016-09" db="EMBL/GenBank/DDBJ databases">
        <title>The draft genome of Dichanthelium oligosanthes: A C3 panicoid grass species.</title>
        <authorList>
            <person name="Studer A.J."/>
            <person name="Schnable J.C."/>
            <person name="Brutnell T.P."/>
        </authorList>
    </citation>
    <scope>NUCLEOTIDE SEQUENCE [LARGE SCALE GENOMIC DNA]</scope>
    <source>
        <strain evidence="3">cv. Kellogg 1175</strain>
        <tissue evidence="2">Leaf</tissue>
    </source>
</reference>
<accession>A0A1E5UMU8</accession>
<protein>
    <submittedName>
        <fullName evidence="2">Uncharacterized protein</fullName>
    </submittedName>
</protein>
<gene>
    <name evidence="2" type="ORF">BAE44_0024767</name>
</gene>
<dbReference type="AlphaFoldDB" id="A0A1E5UMU8"/>
<dbReference type="EMBL" id="LWDX02070808">
    <property type="protein sequence ID" value="OEL14214.1"/>
    <property type="molecule type" value="Genomic_DNA"/>
</dbReference>
<evidence type="ECO:0000313" key="3">
    <source>
        <dbReference type="Proteomes" id="UP000095767"/>
    </source>
</evidence>
<keyword evidence="3" id="KW-1185">Reference proteome</keyword>
<name>A0A1E5UMU8_9POAL</name>
<feature type="non-terminal residue" evidence="2">
    <location>
        <position position="1"/>
    </location>
</feature>
<dbReference type="Proteomes" id="UP000095767">
    <property type="component" value="Unassembled WGS sequence"/>
</dbReference>
<sequence length="174" mass="17932">ASPAVPASSPPSEAGLHHLPRRLLLRLMLRRPFLTAIPHVGQVPVPAGRRRGPPVRPRRPARRGAGAGRGGLAAPSLPPVSLPGQPRGLKGLFLGRRRLPEVPSGGSGFGRGGGGRDGDVAAGAGHGAGAASRQLRRRSRGHLPRARPNNPASESSALPFSQLLSSTLMGNFAL</sequence>
<feature type="compositionally biased region" description="Basic residues" evidence="1">
    <location>
        <begin position="48"/>
        <end position="62"/>
    </location>
</feature>